<evidence type="ECO:0000256" key="1">
    <source>
        <dbReference type="SAM" id="Phobius"/>
    </source>
</evidence>
<protein>
    <submittedName>
        <fullName evidence="2">Uncharacterized protein</fullName>
    </submittedName>
</protein>
<dbReference type="Proteomes" id="UP001479436">
    <property type="component" value="Unassembled WGS sequence"/>
</dbReference>
<gene>
    <name evidence="2" type="ORF">K7432_009811</name>
</gene>
<name>A0ABR2WPP2_9FUNG</name>
<sequence length="96" mass="10994">MLIQHGFGFPLAICTVNIIFSILLFSKISTISIEHLLRIGWITNAWLIMKQTEHSHRLHQQDYTHERGGLNEDLAESDIMDIAAEDSWNAYVGIRS</sequence>
<feature type="transmembrane region" description="Helical" evidence="1">
    <location>
        <begin position="6"/>
        <end position="25"/>
    </location>
</feature>
<evidence type="ECO:0000313" key="3">
    <source>
        <dbReference type="Proteomes" id="UP001479436"/>
    </source>
</evidence>
<keyword evidence="1" id="KW-0812">Transmembrane</keyword>
<evidence type="ECO:0000313" key="2">
    <source>
        <dbReference type="EMBL" id="KAK9763474.1"/>
    </source>
</evidence>
<reference evidence="2 3" key="1">
    <citation type="submission" date="2023-04" db="EMBL/GenBank/DDBJ databases">
        <title>Genome of Basidiobolus ranarum AG-B5.</title>
        <authorList>
            <person name="Stajich J.E."/>
            <person name="Carter-House D."/>
            <person name="Gryganskyi A."/>
        </authorList>
    </citation>
    <scope>NUCLEOTIDE SEQUENCE [LARGE SCALE GENOMIC DNA]</scope>
    <source>
        <strain evidence="2 3">AG-B5</strain>
    </source>
</reference>
<keyword evidence="3" id="KW-1185">Reference proteome</keyword>
<keyword evidence="1" id="KW-0472">Membrane</keyword>
<dbReference type="EMBL" id="JASJQH010000631">
    <property type="protein sequence ID" value="KAK9763474.1"/>
    <property type="molecule type" value="Genomic_DNA"/>
</dbReference>
<accession>A0ABR2WPP2</accession>
<proteinExistence type="predicted"/>
<organism evidence="2 3">
    <name type="scientific">Basidiobolus ranarum</name>
    <dbReference type="NCBI Taxonomy" id="34480"/>
    <lineage>
        <taxon>Eukaryota</taxon>
        <taxon>Fungi</taxon>
        <taxon>Fungi incertae sedis</taxon>
        <taxon>Zoopagomycota</taxon>
        <taxon>Entomophthoromycotina</taxon>
        <taxon>Basidiobolomycetes</taxon>
        <taxon>Basidiobolales</taxon>
        <taxon>Basidiobolaceae</taxon>
        <taxon>Basidiobolus</taxon>
    </lineage>
</organism>
<comment type="caution">
    <text evidence="2">The sequence shown here is derived from an EMBL/GenBank/DDBJ whole genome shotgun (WGS) entry which is preliminary data.</text>
</comment>
<keyword evidence="1" id="KW-1133">Transmembrane helix</keyword>